<dbReference type="EMBL" id="MKHE01000020">
    <property type="protein sequence ID" value="OWK05039.1"/>
    <property type="molecule type" value="Genomic_DNA"/>
</dbReference>
<dbReference type="SUPFAM" id="SSF52540">
    <property type="entry name" value="P-loop containing nucleoside triphosphate hydrolases"/>
    <property type="match status" value="1"/>
</dbReference>
<dbReference type="Proteomes" id="UP000242450">
    <property type="component" value="Chromosome 20"/>
</dbReference>
<evidence type="ECO:0000256" key="2">
    <source>
        <dbReference type="ARBA" id="ARBA00022840"/>
    </source>
</evidence>
<accession>A0A212CGB2</accession>
<dbReference type="InterPro" id="IPR027417">
    <property type="entry name" value="P-loop_NTPase"/>
</dbReference>
<name>A0A212CGB2_CEREH</name>
<proteinExistence type="predicted"/>
<evidence type="ECO:0008006" key="6">
    <source>
        <dbReference type="Google" id="ProtNLM"/>
    </source>
</evidence>
<sequence>MGRAGGGWALGLHQGSRAQEGANINKSLTTLGKVISALAEMVSRPGLPPGGRAGVGDTGSGPLPRPCPCCGLGSRESRRVWGGSPRLEAEPGPHHSSEPVETGMCHLPHRP</sequence>
<organism evidence="4 5">
    <name type="scientific">Cervus elaphus hippelaphus</name>
    <name type="common">European red deer</name>
    <dbReference type="NCBI Taxonomy" id="46360"/>
    <lineage>
        <taxon>Eukaryota</taxon>
        <taxon>Metazoa</taxon>
        <taxon>Chordata</taxon>
        <taxon>Craniata</taxon>
        <taxon>Vertebrata</taxon>
        <taxon>Euteleostomi</taxon>
        <taxon>Mammalia</taxon>
        <taxon>Eutheria</taxon>
        <taxon>Laurasiatheria</taxon>
        <taxon>Artiodactyla</taxon>
        <taxon>Ruminantia</taxon>
        <taxon>Pecora</taxon>
        <taxon>Cervidae</taxon>
        <taxon>Cervinae</taxon>
        <taxon>Cervus</taxon>
    </lineage>
</organism>
<keyword evidence="1" id="KW-0547">Nucleotide-binding</keyword>
<keyword evidence="5" id="KW-1185">Reference proteome</keyword>
<keyword evidence="2" id="KW-0067">ATP-binding</keyword>
<feature type="region of interest" description="Disordered" evidence="3">
    <location>
        <begin position="44"/>
        <end position="64"/>
    </location>
</feature>
<evidence type="ECO:0000256" key="1">
    <source>
        <dbReference type="ARBA" id="ARBA00022741"/>
    </source>
</evidence>
<comment type="caution">
    <text evidence="4">The sequence shown here is derived from an EMBL/GenBank/DDBJ whole genome shotgun (WGS) entry which is preliminary data.</text>
</comment>
<feature type="compositionally biased region" description="Basic and acidic residues" evidence="3">
    <location>
        <begin position="87"/>
        <end position="98"/>
    </location>
</feature>
<dbReference type="AlphaFoldDB" id="A0A212CGB2"/>
<protein>
    <recommendedName>
        <fullName evidence="6">Kinesin motor domain-containing protein</fullName>
    </recommendedName>
</protein>
<reference evidence="4 5" key="1">
    <citation type="journal article" date="2018" name="Mol. Genet. Genomics">
        <title>The red deer Cervus elaphus genome CerEla1.0: sequencing, annotating, genes, and chromosomes.</title>
        <authorList>
            <person name="Bana N.A."/>
            <person name="Nyiri A."/>
            <person name="Nagy J."/>
            <person name="Frank K."/>
            <person name="Nagy T."/>
            <person name="Steger V."/>
            <person name="Schiller M."/>
            <person name="Lakatos P."/>
            <person name="Sugar L."/>
            <person name="Horn P."/>
            <person name="Barta E."/>
            <person name="Orosz L."/>
        </authorList>
    </citation>
    <scope>NUCLEOTIDE SEQUENCE [LARGE SCALE GENOMIC DNA]</scope>
    <source>
        <strain evidence="4">Hungarian</strain>
    </source>
</reference>
<feature type="compositionally biased region" description="Gly residues" evidence="3">
    <location>
        <begin position="49"/>
        <end position="59"/>
    </location>
</feature>
<dbReference type="InterPro" id="IPR036961">
    <property type="entry name" value="Kinesin_motor_dom_sf"/>
</dbReference>
<dbReference type="GO" id="GO:0005524">
    <property type="term" value="F:ATP binding"/>
    <property type="evidence" value="ECO:0007669"/>
    <property type="project" value="UniProtKB-KW"/>
</dbReference>
<evidence type="ECO:0000313" key="4">
    <source>
        <dbReference type="EMBL" id="OWK05039.1"/>
    </source>
</evidence>
<gene>
    <name evidence="4" type="ORF">Celaphus_00002833</name>
</gene>
<evidence type="ECO:0000256" key="3">
    <source>
        <dbReference type="SAM" id="MobiDB-lite"/>
    </source>
</evidence>
<dbReference type="Gene3D" id="3.40.850.10">
    <property type="entry name" value="Kinesin motor domain"/>
    <property type="match status" value="1"/>
</dbReference>
<feature type="region of interest" description="Disordered" evidence="3">
    <location>
        <begin position="78"/>
        <end position="111"/>
    </location>
</feature>
<evidence type="ECO:0000313" key="5">
    <source>
        <dbReference type="Proteomes" id="UP000242450"/>
    </source>
</evidence>